<name>A0AAV5P0B2_9VIBR</name>
<dbReference type="SFLD" id="SFLDS00003">
    <property type="entry name" value="Haloacid_Dehalogenase"/>
    <property type="match status" value="1"/>
</dbReference>
<evidence type="ECO:0000256" key="1">
    <source>
        <dbReference type="ARBA" id="ARBA00001946"/>
    </source>
</evidence>
<dbReference type="Pfam" id="PF13419">
    <property type="entry name" value="HAD_2"/>
    <property type="match status" value="1"/>
</dbReference>
<evidence type="ECO:0000256" key="5">
    <source>
        <dbReference type="ARBA" id="ARBA00023277"/>
    </source>
</evidence>
<evidence type="ECO:0000313" key="6">
    <source>
        <dbReference type="EMBL" id="GLQ76009.1"/>
    </source>
</evidence>
<dbReference type="InterPro" id="IPR041492">
    <property type="entry name" value="HAD_2"/>
</dbReference>
<dbReference type="GO" id="GO:0003824">
    <property type="term" value="F:catalytic activity"/>
    <property type="evidence" value="ECO:0007669"/>
    <property type="project" value="UniProtKB-ARBA"/>
</dbReference>
<dbReference type="InterPro" id="IPR023198">
    <property type="entry name" value="PGP-like_dom2"/>
</dbReference>
<dbReference type="SFLD" id="SFLDG01129">
    <property type="entry name" value="C1.5:_HAD__Beta-PGM__Phosphata"/>
    <property type="match status" value="1"/>
</dbReference>
<dbReference type="SUPFAM" id="SSF56784">
    <property type="entry name" value="HAD-like"/>
    <property type="match status" value="1"/>
</dbReference>
<sequence>MLKIDKEQLKFDGVLWDMDGTIADSEPIHERAIRHTLNKYGVDPTHDDMQSVLGTEGSKTFEYFQTTYDLTVSFDDYQASNYQYFCAHSNEVTPLYGCEVFKSLRALGVPQAIVTNSDRILVNASLAALQLEIPGLTVVARNDVKLGKPSPEGYLRAAYLIDVEPSKLAVIEDSVLGAKAGLLAGMQVIGVPIEENRHKFSSDVTLVKNAHSLIDALSKS</sequence>
<dbReference type="AlphaFoldDB" id="A0AAV5P0B2"/>
<keyword evidence="4" id="KW-0460">Magnesium</keyword>
<keyword evidence="5" id="KW-0119">Carbohydrate metabolism</keyword>
<dbReference type="Gene3D" id="1.10.150.240">
    <property type="entry name" value="Putative phosphatase, domain 2"/>
    <property type="match status" value="1"/>
</dbReference>
<proteinExistence type="inferred from homology"/>
<dbReference type="PANTHER" id="PTHR46193">
    <property type="entry name" value="6-PHOSPHOGLUCONATE PHOSPHATASE"/>
    <property type="match status" value="1"/>
</dbReference>
<dbReference type="EMBL" id="BSNX01000075">
    <property type="protein sequence ID" value="GLQ76009.1"/>
    <property type="molecule type" value="Genomic_DNA"/>
</dbReference>
<accession>A0AAV5P0B2</accession>
<dbReference type="Proteomes" id="UP001156690">
    <property type="component" value="Unassembled WGS sequence"/>
</dbReference>
<gene>
    <name evidence="6" type="ORF">GCM10007932_53720</name>
</gene>
<dbReference type="Gene3D" id="3.40.50.1000">
    <property type="entry name" value="HAD superfamily/HAD-like"/>
    <property type="match status" value="1"/>
</dbReference>
<evidence type="ECO:0000256" key="3">
    <source>
        <dbReference type="ARBA" id="ARBA00022723"/>
    </source>
</evidence>
<dbReference type="PANTHER" id="PTHR46193:SF18">
    <property type="entry name" value="HEXITOL PHOSPHATASE B"/>
    <property type="match status" value="1"/>
</dbReference>
<evidence type="ECO:0000256" key="4">
    <source>
        <dbReference type="ARBA" id="ARBA00022842"/>
    </source>
</evidence>
<dbReference type="NCBIfam" id="TIGR01509">
    <property type="entry name" value="HAD-SF-IA-v3"/>
    <property type="match status" value="1"/>
</dbReference>
<dbReference type="InterPro" id="IPR051600">
    <property type="entry name" value="Beta-PGM-like"/>
</dbReference>
<comment type="caution">
    <text evidence="6">The sequence shown here is derived from an EMBL/GenBank/DDBJ whole genome shotgun (WGS) entry which is preliminary data.</text>
</comment>
<dbReference type="InterPro" id="IPR023214">
    <property type="entry name" value="HAD_sf"/>
</dbReference>
<comment type="cofactor">
    <cofactor evidence="1">
        <name>Mg(2+)</name>
        <dbReference type="ChEBI" id="CHEBI:18420"/>
    </cofactor>
</comment>
<comment type="similarity">
    <text evidence="2">Belongs to the HAD-like hydrolase superfamily. CbbY/CbbZ/Gph/YieH family.</text>
</comment>
<evidence type="ECO:0000313" key="7">
    <source>
        <dbReference type="Proteomes" id="UP001156690"/>
    </source>
</evidence>
<dbReference type="InterPro" id="IPR036412">
    <property type="entry name" value="HAD-like_sf"/>
</dbReference>
<protein>
    <submittedName>
        <fullName evidence="6">Haloacid dehalogenase</fullName>
    </submittedName>
</protein>
<keyword evidence="3" id="KW-0479">Metal-binding</keyword>
<evidence type="ECO:0000256" key="2">
    <source>
        <dbReference type="ARBA" id="ARBA00006171"/>
    </source>
</evidence>
<organism evidence="6 7">
    <name type="scientific">Vibrio penaeicida</name>
    <dbReference type="NCBI Taxonomy" id="104609"/>
    <lineage>
        <taxon>Bacteria</taxon>
        <taxon>Pseudomonadati</taxon>
        <taxon>Pseudomonadota</taxon>
        <taxon>Gammaproteobacteria</taxon>
        <taxon>Vibrionales</taxon>
        <taxon>Vibrionaceae</taxon>
        <taxon>Vibrio</taxon>
    </lineage>
</organism>
<dbReference type="GO" id="GO:0046872">
    <property type="term" value="F:metal ion binding"/>
    <property type="evidence" value="ECO:0007669"/>
    <property type="project" value="UniProtKB-KW"/>
</dbReference>
<keyword evidence="7" id="KW-1185">Reference proteome</keyword>
<dbReference type="RefSeq" id="WP_126606527.1">
    <property type="nucleotide sequence ID" value="NZ_AP025145.1"/>
</dbReference>
<dbReference type="InterPro" id="IPR006439">
    <property type="entry name" value="HAD-SF_hydro_IA"/>
</dbReference>
<reference evidence="7" key="1">
    <citation type="journal article" date="2019" name="Int. J. Syst. Evol. Microbiol.">
        <title>The Global Catalogue of Microorganisms (GCM) 10K type strain sequencing project: providing services to taxonomists for standard genome sequencing and annotation.</title>
        <authorList>
            <consortium name="The Broad Institute Genomics Platform"/>
            <consortium name="The Broad Institute Genome Sequencing Center for Infectious Disease"/>
            <person name="Wu L."/>
            <person name="Ma J."/>
        </authorList>
    </citation>
    <scope>NUCLEOTIDE SEQUENCE [LARGE SCALE GENOMIC DNA]</scope>
    <source>
        <strain evidence="7">NBRC 15640</strain>
    </source>
</reference>